<proteinExistence type="predicted"/>
<reference evidence="2" key="1">
    <citation type="submission" date="2013-03" db="EMBL/GenBank/DDBJ databases">
        <authorList>
            <person name="Jeffery W."/>
            <person name="Warren W."/>
            <person name="Wilson R.K."/>
        </authorList>
    </citation>
    <scope>NUCLEOTIDE SEQUENCE</scope>
    <source>
        <strain evidence="2">female</strain>
    </source>
</reference>
<dbReference type="AlphaFoldDB" id="A0A3B1IWL6"/>
<keyword evidence="2" id="KW-1185">Reference proteome</keyword>
<evidence type="ECO:0008006" key="3">
    <source>
        <dbReference type="Google" id="ProtNLM"/>
    </source>
</evidence>
<protein>
    <recommendedName>
        <fullName evidence="3">Phorbol-ester/DAG-type domain-containing protein</fullName>
    </recommendedName>
</protein>
<accession>A0A3B1IWL6</accession>
<dbReference type="Ensembl" id="ENSAMXT00000054959.1">
    <property type="protein sequence ID" value="ENSAMXP00000033945.1"/>
    <property type="gene ID" value="ENSAMXG00000035733.1"/>
</dbReference>
<reference evidence="2" key="2">
    <citation type="journal article" date="2014" name="Nat. Commun.">
        <title>The cavefish genome reveals candidate genes for eye loss.</title>
        <authorList>
            <person name="McGaugh S.E."/>
            <person name="Gross J.B."/>
            <person name="Aken B."/>
            <person name="Blin M."/>
            <person name="Borowsky R."/>
            <person name="Chalopin D."/>
            <person name="Hinaux H."/>
            <person name="Jeffery W.R."/>
            <person name="Keene A."/>
            <person name="Ma L."/>
            <person name="Minx P."/>
            <person name="Murphy D."/>
            <person name="O'Quin K.E."/>
            <person name="Retaux S."/>
            <person name="Rohner N."/>
            <person name="Searle S.M."/>
            <person name="Stahl B.A."/>
            <person name="Tabin C."/>
            <person name="Volff J.N."/>
            <person name="Yoshizawa M."/>
            <person name="Warren W.C."/>
        </authorList>
    </citation>
    <scope>NUCLEOTIDE SEQUENCE [LARGE SCALE GENOMIC DNA]</scope>
    <source>
        <strain evidence="2">female</strain>
    </source>
</reference>
<dbReference type="Proteomes" id="UP000018467">
    <property type="component" value="Unassembled WGS sequence"/>
</dbReference>
<name>A0A3B1IWL6_ASTMX</name>
<reference evidence="1" key="3">
    <citation type="submission" date="2025-08" db="UniProtKB">
        <authorList>
            <consortium name="Ensembl"/>
        </authorList>
    </citation>
    <scope>IDENTIFICATION</scope>
</reference>
<sequence length="186" mass="21070">SGRGRSWHITFFPSVKKAIAKSGLQHLSAQPSSSVLAKCDSDREIRSSVDWSESAVYGEHIWFETNVSGDFCYVGEQHCFAKSLQKSVARKKCAACKIVVHTICIEQLEKVSKDSAFFFFFATLLNRGVCPSLLCQPIMSLPSSQLSHRKPQHRREWLDELPHKDPSFRVRPLYTLPCLSSTFTFI</sequence>
<evidence type="ECO:0000313" key="1">
    <source>
        <dbReference type="Ensembl" id="ENSAMXP00000033945.1"/>
    </source>
</evidence>
<dbReference type="GeneTree" id="ENSGT00940000156152"/>
<dbReference type="Gene3D" id="3.30.60.20">
    <property type="match status" value="1"/>
</dbReference>
<reference evidence="1" key="4">
    <citation type="submission" date="2025-09" db="UniProtKB">
        <authorList>
            <consortium name="Ensembl"/>
        </authorList>
    </citation>
    <scope>IDENTIFICATION</scope>
</reference>
<dbReference type="Bgee" id="ENSAMXG00000035733">
    <property type="expression patterns" value="Expressed in camera-type eye and 14 other cell types or tissues"/>
</dbReference>
<dbReference type="InParanoid" id="A0A3B1IWL6"/>
<evidence type="ECO:0000313" key="2">
    <source>
        <dbReference type="Proteomes" id="UP000018467"/>
    </source>
</evidence>
<organism evidence="1 2">
    <name type="scientific">Astyanax mexicanus</name>
    <name type="common">Blind cave fish</name>
    <name type="synonym">Astyanax fasciatus mexicanus</name>
    <dbReference type="NCBI Taxonomy" id="7994"/>
    <lineage>
        <taxon>Eukaryota</taxon>
        <taxon>Metazoa</taxon>
        <taxon>Chordata</taxon>
        <taxon>Craniata</taxon>
        <taxon>Vertebrata</taxon>
        <taxon>Euteleostomi</taxon>
        <taxon>Actinopterygii</taxon>
        <taxon>Neopterygii</taxon>
        <taxon>Teleostei</taxon>
        <taxon>Ostariophysi</taxon>
        <taxon>Characiformes</taxon>
        <taxon>Characoidei</taxon>
        <taxon>Acestrorhamphidae</taxon>
        <taxon>Acestrorhamphinae</taxon>
        <taxon>Astyanax</taxon>
    </lineage>
</organism>